<reference evidence="2" key="2">
    <citation type="submission" date="2020-01" db="EMBL/GenBank/DDBJ databases">
        <authorList>
            <person name="Campanaro S."/>
        </authorList>
    </citation>
    <scope>NUCLEOTIDE SEQUENCE</scope>
    <source>
        <strain evidence="2">AS06rmzACSIP_7</strain>
    </source>
</reference>
<organism evidence="2 3">
    <name type="scientific">Syntrophorhabdus aromaticivorans</name>
    <dbReference type="NCBI Taxonomy" id="328301"/>
    <lineage>
        <taxon>Bacteria</taxon>
        <taxon>Pseudomonadati</taxon>
        <taxon>Thermodesulfobacteriota</taxon>
        <taxon>Syntrophorhabdia</taxon>
        <taxon>Syntrophorhabdales</taxon>
        <taxon>Syntrophorhabdaceae</taxon>
        <taxon>Syntrophorhabdus</taxon>
    </lineage>
</organism>
<feature type="transmembrane region" description="Helical" evidence="1">
    <location>
        <begin position="310"/>
        <end position="327"/>
    </location>
</feature>
<feature type="transmembrane region" description="Helical" evidence="1">
    <location>
        <begin position="83"/>
        <end position="102"/>
    </location>
</feature>
<keyword evidence="1" id="KW-1133">Transmembrane helix</keyword>
<keyword evidence="1" id="KW-0812">Transmembrane</keyword>
<protein>
    <submittedName>
        <fullName evidence="2">Prolipoprotein diacylglyceryl transferase</fullName>
    </submittedName>
</protein>
<gene>
    <name evidence="2" type="ORF">GXY80_04705</name>
</gene>
<evidence type="ECO:0000313" key="2">
    <source>
        <dbReference type="EMBL" id="NLW34770.1"/>
    </source>
</evidence>
<keyword evidence="1" id="KW-0472">Membrane</keyword>
<sequence>MVNELFILGSAVCFALILLWSFKHLPRERWQIIAAVPVKKDQTGLWCGINITYYGFIITSAQATAVSMFFILMGALNVSHGDLAIILIGLLFLCLAASKIVARIVEGKKNTFTVGGASFIGLISAPLIIWFFNGFSHDSVPMLPFLAAASISHAIGEGLGRLACLSFGCCYGKPIGKVHPFMGKLFEHFSVVFEGKTKKITYEAGMEGVKVFPIQSATSILYVSTGLIGTYLYLNGRYASAFLFTVAVTQGWRFFSEMLRADYRGRGKITAYQFMSLIGTLLAAGFQAYAPHTSWPRPNLVNGIRQLWNPGWIIFLQILWVTLFFYFGRSRVTDSTIAFNVRHDMT</sequence>
<dbReference type="GO" id="GO:0005886">
    <property type="term" value="C:plasma membrane"/>
    <property type="evidence" value="ECO:0007669"/>
    <property type="project" value="InterPro"/>
</dbReference>
<feature type="transmembrane region" description="Helical" evidence="1">
    <location>
        <begin position="114"/>
        <end position="132"/>
    </location>
</feature>
<comment type="caution">
    <text evidence="2">The sequence shown here is derived from an EMBL/GenBank/DDBJ whole genome shotgun (WGS) entry which is preliminary data.</text>
</comment>
<proteinExistence type="predicted"/>
<feature type="transmembrane region" description="Helical" evidence="1">
    <location>
        <begin position="220"/>
        <end position="248"/>
    </location>
</feature>
<dbReference type="AlphaFoldDB" id="A0A971M327"/>
<name>A0A971M327_9BACT</name>
<keyword evidence="2" id="KW-0808">Transferase</keyword>
<feature type="transmembrane region" description="Helical" evidence="1">
    <location>
        <begin position="43"/>
        <end position="71"/>
    </location>
</feature>
<dbReference type="GO" id="GO:0008961">
    <property type="term" value="F:phosphatidylglycerol-prolipoprotein diacylglyceryl transferase activity"/>
    <property type="evidence" value="ECO:0007669"/>
    <property type="project" value="InterPro"/>
</dbReference>
<dbReference type="EMBL" id="JAAYEE010000081">
    <property type="protein sequence ID" value="NLW34770.1"/>
    <property type="molecule type" value="Genomic_DNA"/>
</dbReference>
<evidence type="ECO:0000313" key="3">
    <source>
        <dbReference type="Proteomes" id="UP000777265"/>
    </source>
</evidence>
<evidence type="ECO:0000256" key="1">
    <source>
        <dbReference type="SAM" id="Phobius"/>
    </source>
</evidence>
<accession>A0A971M327</accession>
<dbReference type="Pfam" id="PF01790">
    <property type="entry name" value="LGT"/>
    <property type="match status" value="1"/>
</dbReference>
<dbReference type="Proteomes" id="UP000777265">
    <property type="component" value="Unassembled WGS sequence"/>
</dbReference>
<feature type="transmembrane region" description="Helical" evidence="1">
    <location>
        <begin position="269"/>
        <end position="290"/>
    </location>
</feature>
<dbReference type="InterPro" id="IPR001640">
    <property type="entry name" value="Lgt"/>
</dbReference>
<dbReference type="GO" id="GO:0042158">
    <property type="term" value="P:lipoprotein biosynthetic process"/>
    <property type="evidence" value="ECO:0007669"/>
    <property type="project" value="InterPro"/>
</dbReference>
<feature type="transmembrane region" description="Helical" evidence="1">
    <location>
        <begin position="6"/>
        <end position="22"/>
    </location>
</feature>
<reference evidence="2" key="1">
    <citation type="journal article" date="2020" name="Biotechnol. Biofuels">
        <title>New insights from the biogas microbiome by comprehensive genome-resolved metagenomics of nearly 1600 species originating from multiple anaerobic digesters.</title>
        <authorList>
            <person name="Campanaro S."/>
            <person name="Treu L."/>
            <person name="Rodriguez-R L.M."/>
            <person name="Kovalovszki A."/>
            <person name="Ziels R.M."/>
            <person name="Maus I."/>
            <person name="Zhu X."/>
            <person name="Kougias P.G."/>
            <person name="Basile A."/>
            <person name="Luo G."/>
            <person name="Schluter A."/>
            <person name="Konstantinidis K.T."/>
            <person name="Angelidaki I."/>
        </authorList>
    </citation>
    <scope>NUCLEOTIDE SEQUENCE</scope>
    <source>
        <strain evidence="2">AS06rmzACSIP_7</strain>
    </source>
</reference>